<evidence type="ECO:0000256" key="5">
    <source>
        <dbReference type="ARBA" id="ARBA00022692"/>
    </source>
</evidence>
<dbReference type="GO" id="GO:0005886">
    <property type="term" value="C:plasma membrane"/>
    <property type="evidence" value="ECO:0007669"/>
    <property type="project" value="UniProtKB-SubCell"/>
</dbReference>
<dbReference type="PANTHER" id="PTHR30587:SF0">
    <property type="entry name" value="FLAGELLAR BIOSYNTHETIC PROTEIN FLIP"/>
    <property type="match status" value="1"/>
</dbReference>
<keyword evidence="13" id="KW-0282">Flagellum</keyword>
<evidence type="ECO:0000313" key="14">
    <source>
        <dbReference type="Proteomes" id="UP000064967"/>
    </source>
</evidence>
<proteinExistence type="inferred from homology"/>
<keyword evidence="10" id="KW-0975">Bacterial flagellum</keyword>
<keyword evidence="8 12" id="KW-1133">Transmembrane helix</keyword>
<keyword evidence="3 12" id="KW-0813">Transport</keyword>
<evidence type="ECO:0000256" key="2">
    <source>
        <dbReference type="ARBA" id="ARBA00021714"/>
    </source>
</evidence>
<reference evidence="13 14" key="1">
    <citation type="submission" date="2015-08" db="EMBL/GenBank/DDBJ databases">
        <authorList>
            <person name="Babu N.S."/>
            <person name="Beckwith C.J."/>
            <person name="Beseler K.G."/>
            <person name="Brison A."/>
            <person name="Carone J.V."/>
            <person name="Caskin T.P."/>
            <person name="Diamond M."/>
            <person name="Durham M.E."/>
            <person name="Foxe J.M."/>
            <person name="Go M."/>
            <person name="Henderson B.A."/>
            <person name="Jones I.B."/>
            <person name="McGettigan J.A."/>
            <person name="Micheletti S.J."/>
            <person name="Nasrallah M.E."/>
            <person name="Ortiz D."/>
            <person name="Piller C.R."/>
            <person name="Privatt S.R."/>
            <person name="Schneider S.L."/>
            <person name="Sharp S."/>
            <person name="Smith T.C."/>
            <person name="Stanton J.D."/>
            <person name="Ullery H.E."/>
            <person name="Wilson R.J."/>
            <person name="Serrano M.G."/>
            <person name="Buck G."/>
            <person name="Lee V."/>
            <person name="Wang Y."/>
            <person name="Carvalho R."/>
            <person name="Voegtly L."/>
            <person name="Shi R."/>
            <person name="Duckworth R."/>
            <person name="Johnson A."/>
            <person name="Loviza R."/>
            <person name="Walstead R."/>
            <person name="Shah Z."/>
            <person name="Kiflezghi M."/>
            <person name="Wade K."/>
            <person name="Ball S.L."/>
            <person name="Bradley K.W."/>
            <person name="Asai D.J."/>
            <person name="Bowman C.A."/>
            <person name="Russell D.A."/>
            <person name="Pope W.H."/>
            <person name="Jacobs-Sera D."/>
            <person name="Hendrix R.W."/>
            <person name="Hatfull G.F."/>
        </authorList>
    </citation>
    <scope>NUCLEOTIDE SEQUENCE [LARGE SCALE GENOMIC DNA]</scope>
    <source>
        <strain evidence="13 14">DSM 27648</strain>
    </source>
</reference>
<keyword evidence="13" id="KW-0966">Cell projection</keyword>
<dbReference type="GO" id="GO:0009425">
    <property type="term" value="C:bacterial-type flagellum basal body"/>
    <property type="evidence" value="ECO:0007669"/>
    <property type="project" value="UniProtKB-SubCell"/>
</dbReference>
<keyword evidence="9 12" id="KW-0472">Membrane</keyword>
<feature type="transmembrane region" description="Helical" evidence="12">
    <location>
        <begin position="73"/>
        <end position="96"/>
    </location>
</feature>
<accession>A0A0K1PMG9</accession>
<evidence type="ECO:0000256" key="10">
    <source>
        <dbReference type="ARBA" id="ARBA00023143"/>
    </source>
</evidence>
<dbReference type="RefSeq" id="WP_146646273.1">
    <property type="nucleotide sequence ID" value="NZ_CP012333.1"/>
</dbReference>
<sequence length="231" mass="24508">MSPPLDITSALGAASSAAAGGGPGLAPQLKILAVLTLLSLLPAIVLTMTSFTRTAVVLSFVRQGLGTQQAPPSQVLVGIALFITAFTMAPVTNTIIRDAYQPYAAGQIDETTAMDRAVVPLRAFMLRQTREADLALFYESARAPMPTTEDDVSLRMAAPAFVVSELTTAFQMGVMVLLPFLVIDLIVASILMSLGMMMMPPQSISLPLKLLLFVAVDGWHLIVGSLLRSFS</sequence>
<keyword evidence="4 12" id="KW-1003">Cell membrane</keyword>
<evidence type="ECO:0000256" key="6">
    <source>
        <dbReference type="ARBA" id="ARBA00022795"/>
    </source>
</evidence>
<evidence type="ECO:0000256" key="9">
    <source>
        <dbReference type="ARBA" id="ARBA00023136"/>
    </source>
</evidence>
<organism evidence="13 14">
    <name type="scientific">Labilithrix luteola</name>
    <dbReference type="NCBI Taxonomy" id="1391654"/>
    <lineage>
        <taxon>Bacteria</taxon>
        <taxon>Pseudomonadati</taxon>
        <taxon>Myxococcota</taxon>
        <taxon>Polyangia</taxon>
        <taxon>Polyangiales</taxon>
        <taxon>Labilitrichaceae</taxon>
        <taxon>Labilithrix</taxon>
    </lineage>
</organism>
<evidence type="ECO:0000256" key="8">
    <source>
        <dbReference type="ARBA" id="ARBA00022989"/>
    </source>
</evidence>
<dbReference type="KEGG" id="llu:AKJ09_01382"/>
<evidence type="ECO:0000256" key="11">
    <source>
        <dbReference type="ARBA" id="ARBA00023225"/>
    </source>
</evidence>
<keyword evidence="14" id="KW-1185">Reference proteome</keyword>
<dbReference type="NCBIfam" id="TIGR01103">
    <property type="entry name" value="fliP"/>
    <property type="match status" value="1"/>
</dbReference>
<dbReference type="EMBL" id="CP012333">
    <property type="protein sequence ID" value="AKU94718.1"/>
    <property type="molecule type" value="Genomic_DNA"/>
</dbReference>
<dbReference type="InterPro" id="IPR005837">
    <property type="entry name" value="FliP"/>
</dbReference>
<dbReference type="STRING" id="1391654.AKJ09_01382"/>
<dbReference type="GO" id="GO:0009306">
    <property type="term" value="P:protein secretion"/>
    <property type="evidence" value="ECO:0007669"/>
    <property type="project" value="UniProtKB-UniRule"/>
</dbReference>
<dbReference type="PATRIC" id="fig|1391654.3.peg.1399"/>
<keyword evidence="7 12" id="KW-0653">Protein transport</keyword>
<feature type="transmembrane region" description="Helical" evidence="12">
    <location>
        <begin position="29"/>
        <end position="52"/>
    </location>
</feature>
<comment type="subcellular location">
    <subcellularLocation>
        <location evidence="12">Cell membrane</location>
        <topology evidence="12">Multi-pass membrane protein</topology>
    </subcellularLocation>
    <subcellularLocation>
        <location evidence="12">Bacterial flagellum basal body</location>
    </subcellularLocation>
</comment>
<feature type="transmembrane region" description="Helical" evidence="12">
    <location>
        <begin position="206"/>
        <end position="227"/>
    </location>
</feature>
<feature type="transmembrane region" description="Helical" evidence="12">
    <location>
        <begin position="169"/>
        <end position="194"/>
    </location>
</feature>
<comment type="function">
    <text evidence="12">Plays a role in the flagellum-specific transport system.</text>
</comment>
<dbReference type="PRINTS" id="PR00951">
    <property type="entry name" value="FLGBIOSNFLIP"/>
</dbReference>
<dbReference type="InterPro" id="IPR005838">
    <property type="entry name" value="T3SS_IM_P"/>
</dbReference>
<keyword evidence="6 12" id="KW-1005">Bacterial flagellum biogenesis</keyword>
<dbReference type="PRINTS" id="PR01302">
    <property type="entry name" value="TYPE3IMPPROT"/>
</dbReference>
<dbReference type="OrthoDB" id="9805111at2"/>
<dbReference type="GO" id="GO:0044781">
    <property type="term" value="P:bacterial-type flagellum organization"/>
    <property type="evidence" value="ECO:0007669"/>
    <property type="project" value="UniProtKB-UniRule"/>
</dbReference>
<evidence type="ECO:0000256" key="7">
    <source>
        <dbReference type="ARBA" id="ARBA00022927"/>
    </source>
</evidence>
<evidence type="ECO:0000256" key="12">
    <source>
        <dbReference type="RuleBase" id="RU362069"/>
    </source>
</evidence>
<evidence type="ECO:0000313" key="13">
    <source>
        <dbReference type="EMBL" id="AKU94718.1"/>
    </source>
</evidence>
<dbReference type="PROSITE" id="PS01061">
    <property type="entry name" value="FLIP_2"/>
    <property type="match status" value="1"/>
</dbReference>
<evidence type="ECO:0000256" key="3">
    <source>
        <dbReference type="ARBA" id="ARBA00022448"/>
    </source>
</evidence>
<keyword evidence="13" id="KW-0969">Cilium</keyword>
<gene>
    <name evidence="12" type="primary">fliP</name>
    <name evidence="13" type="ORF">AKJ09_01382</name>
</gene>
<comment type="similarity">
    <text evidence="1 12">Belongs to the FliP/MopC/SpaP family.</text>
</comment>
<evidence type="ECO:0000256" key="4">
    <source>
        <dbReference type="ARBA" id="ARBA00022475"/>
    </source>
</evidence>
<dbReference type="PANTHER" id="PTHR30587">
    <property type="entry name" value="FLAGELLAR BIOSYNTHETIC PROTEIN FLIP"/>
    <property type="match status" value="1"/>
</dbReference>
<dbReference type="NCBIfam" id="NF009438">
    <property type="entry name" value="PRK12797.1"/>
    <property type="match status" value="1"/>
</dbReference>
<protein>
    <recommendedName>
        <fullName evidence="2 12">Flagellar biosynthetic protein FliP</fullName>
    </recommendedName>
</protein>
<keyword evidence="11 12" id="KW-1006">Bacterial flagellum protein export</keyword>
<name>A0A0K1PMG9_9BACT</name>
<evidence type="ECO:0000256" key="1">
    <source>
        <dbReference type="ARBA" id="ARBA00006257"/>
    </source>
</evidence>
<dbReference type="Proteomes" id="UP000064967">
    <property type="component" value="Chromosome"/>
</dbReference>
<keyword evidence="5 12" id="KW-0812">Transmembrane</keyword>
<dbReference type="AlphaFoldDB" id="A0A0K1PMG9"/>
<dbReference type="Pfam" id="PF00813">
    <property type="entry name" value="FliP"/>
    <property type="match status" value="1"/>
</dbReference>